<reference evidence="2" key="1">
    <citation type="submission" date="2021-09" db="EMBL/GenBank/DDBJ databases">
        <authorList>
            <consortium name="AG Swart"/>
            <person name="Singh M."/>
            <person name="Singh A."/>
            <person name="Seah K."/>
            <person name="Emmerich C."/>
        </authorList>
    </citation>
    <scope>NUCLEOTIDE SEQUENCE</scope>
    <source>
        <strain evidence="2">ATCC30299</strain>
    </source>
</reference>
<feature type="compositionally biased region" description="Polar residues" evidence="1">
    <location>
        <begin position="1"/>
        <end position="20"/>
    </location>
</feature>
<gene>
    <name evidence="2" type="ORF">BSTOLATCC_MIC5523</name>
</gene>
<dbReference type="Proteomes" id="UP001162131">
    <property type="component" value="Unassembled WGS sequence"/>
</dbReference>
<name>A0AAU9IG71_9CILI</name>
<organism evidence="2 3">
    <name type="scientific">Blepharisma stoltei</name>
    <dbReference type="NCBI Taxonomy" id="1481888"/>
    <lineage>
        <taxon>Eukaryota</taxon>
        <taxon>Sar</taxon>
        <taxon>Alveolata</taxon>
        <taxon>Ciliophora</taxon>
        <taxon>Postciliodesmatophora</taxon>
        <taxon>Heterotrichea</taxon>
        <taxon>Heterotrichida</taxon>
        <taxon>Blepharismidae</taxon>
        <taxon>Blepharisma</taxon>
    </lineage>
</organism>
<comment type="caution">
    <text evidence="2">The sequence shown here is derived from an EMBL/GenBank/DDBJ whole genome shotgun (WGS) entry which is preliminary data.</text>
</comment>
<accession>A0AAU9IG71</accession>
<dbReference type="AlphaFoldDB" id="A0AAU9IG71"/>
<evidence type="ECO:0000313" key="2">
    <source>
        <dbReference type="EMBL" id="CAG9312281.1"/>
    </source>
</evidence>
<sequence>MNPENTQNQNDKTLSASQKINEVKAEKSEEIEKAKEEAAQIIVEKAENKIKNLTRLDDETQKELSRTASVAGTLLDPYLQGIKTLFRNLTNQEEIGNKWPKIYQNFELVNSKRNSFLINTPYFVRKAAFYGTTTIIFTLSSGIFKRFKRTLAFGVIGGLLICPEEFGFRSKS</sequence>
<dbReference type="EMBL" id="CAJZBQ010000005">
    <property type="protein sequence ID" value="CAG9312281.1"/>
    <property type="molecule type" value="Genomic_DNA"/>
</dbReference>
<feature type="region of interest" description="Disordered" evidence="1">
    <location>
        <begin position="1"/>
        <end position="29"/>
    </location>
</feature>
<evidence type="ECO:0000313" key="3">
    <source>
        <dbReference type="Proteomes" id="UP001162131"/>
    </source>
</evidence>
<protein>
    <submittedName>
        <fullName evidence="2">Uncharacterized protein</fullName>
    </submittedName>
</protein>
<proteinExistence type="predicted"/>
<evidence type="ECO:0000256" key="1">
    <source>
        <dbReference type="SAM" id="MobiDB-lite"/>
    </source>
</evidence>
<keyword evidence="3" id="KW-1185">Reference proteome</keyword>